<evidence type="ECO:0000313" key="2">
    <source>
        <dbReference type="EMBL" id="MYL35644.1"/>
    </source>
</evidence>
<reference evidence="2 3" key="1">
    <citation type="submission" date="2019-11" db="EMBL/GenBank/DDBJ databases">
        <title>Genome sequences of 17 halophilic strains isolated from different environments.</title>
        <authorList>
            <person name="Furrow R.E."/>
        </authorList>
    </citation>
    <scope>NUCLEOTIDE SEQUENCE [LARGE SCALE GENOMIC DNA]</scope>
    <source>
        <strain evidence="2 3">22514_16_FS</strain>
    </source>
</reference>
<accession>A0A6I5A5M2</accession>
<dbReference type="EMBL" id="WMEQ01000019">
    <property type="protein sequence ID" value="MYL35644.1"/>
    <property type="molecule type" value="Genomic_DNA"/>
</dbReference>
<organism evidence="2 3">
    <name type="scientific">Pontibacillus yanchengensis</name>
    <dbReference type="NCBI Taxonomy" id="462910"/>
    <lineage>
        <taxon>Bacteria</taxon>
        <taxon>Bacillati</taxon>
        <taxon>Bacillota</taxon>
        <taxon>Bacilli</taxon>
        <taxon>Bacillales</taxon>
        <taxon>Bacillaceae</taxon>
        <taxon>Pontibacillus</taxon>
    </lineage>
</organism>
<feature type="transmembrane region" description="Helical" evidence="1">
    <location>
        <begin position="12"/>
        <end position="30"/>
    </location>
</feature>
<dbReference type="Proteomes" id="UP000468638">
    <property type="component" value="Unassembled WGS sequence"/>
</dbReference>
<comment type="caution">
    <text evidence="2">The sequence shown here is derived from an EMBL/GenBank/DDBJ whole genome shotgun (WGS) entry which is preliminary data.</text>
</comment>
<keyword evidence="1" id="KW-0812">Transmembrane</keyword>
<name>A0A6I5A5M2_9BACI</name>
<protein>
    <recommendedName>
        <fullName evidence="4">DUF5590 domain-containing protein</fullName>
    </recommendedName>
</protein>
<evidence type="ECO:0000256" key="1">
    <source>
        <dbReference type="SAM" id="Phobius"/>
    </source>
</evidence>
<dbReference type="RefSeq" id="WP_160910162.1">
    <property type="nucleotide sequence ID" value="NZ_WMEQ01000019.1"/>
</dbReference>
<keyword evidence="1" id="KW-1133">Transmembrane helix</keyword>
<proteinExistence type="predicted"/>
<evidence type="ECO:0000313" key="3">
    <source>
        <dbReference type="Proteomes" id="UP000468638"/>
    </source>
</evidence>
<sequence>MSINLKSRKGIIILSITIVSIAFITFLSILESDKERATEVIEQRWKDAEIQYLKIIDAIHSISFLEEDNGSERVVFLQKFPSKDWQYVSSFSISEKDSHKPLYAKIFDSPYTDETNLQAILISVNDADVSKVDIHYDNTSNTTPMELNSINSNKRFALLRSNREEINTAKVHAYDSDGTLVQKEDVQ</sequence>
<keyword evidence="1" id="KW-0472">Membrane</keyword>
<dbReference type="AlphaFoldDB" id="A0A6I5A5M2"/>
<gene>
    <name evidence="2" type="ORF">GLW05_18875</name>
</gene>
<evidence type="ECO:0008006" key="4">
    <source>
        <dbReference type="Google" id="ProtNLM"/>
    </source>
</evidence>